<evidence type="ECO:0000256" key="1">
    <source>
        <dbReference type="SAM" id="MobiDB-lite"/>
    </source>
</evidence>
<feature type="compositionally biased region" description="Acidic residues" evidence="1">
    <location>
        <begin position="12"/>
        <end position="130"/>
    </location>
</feature>
<keyword evidence="2" id="KW-1133">Transmembrane helix</keyword>
<name>A0A6C0GZK0_9ZZZZ</name>
<dbReference type="AlphaFoldDB" id="A0A6C0GZK0"/>
<keyword evidence="2" id="KW-0812">Transmembrane</keyword>
<dbReference type="EMBL" id="MN739831">
    <property type="protein sequence ID" value="QHT73702.1"/>
    <property type="molecule type" value="Genomic_DNA"/>
</dbReference>
<proteinExistence type="predicted"/>
<keyword evidence="2" id="KW-0472">Membrane</keyword>
<reference evidence="3" key="1">
    <citation type="journal article" date="2020" name="Nature">
        <title>Giant virus diversity and host interactions through global metagenomics.</title>
        <authorList>
            <person name="Schulz F."/>
            <person name="Roux S."/>
            <person name="Paez-Espino D."/>
            <person name="Jungbluth S."/>
            <person name="Walsh D.A."/>
            <person name="Denef V.J."/>
            <person name="McMahon K.D."/>
            <person name="Konstantinidis K.T."/>
            <person name="Eloe-Fadrosh E.A."/>
            <person name="Kyrpides N.C."/>
            <person name="Woyke T."/>
        </authorList>
    </citation>
    <scope>NUCLEOTIDE SEQUENCE</scope>
    <source>
        <strain evidence="3">GVMAG-M-3300023179-4</strain>
    </source>
</reference>
<organism evidence="3">
    <name type="scientific">viral metagenome</name>
    <dbReference type="NCBI Taxonomy" id="1070528"/>
    <lineage>
        <taxon>unclassified sequences</taxon>
        <taxon>metagenomes</taxon>
        <taxon>organismal metagenomes</taxon>
    </lineage>
</organism>
<feature type="region of interest" description="Disordered" evidence="1">
    <location>
        <begin position="1"/>
        <end position="145"/>
    </location>
</feature>
<sequence>MSRIFYNNNIELFEDTDNENNQDDNEQDDNEEIDDNQQDDSENQNEEESDEENQNEEESEEENQNEEENEEETTDENAEEDENVAEAETETEEEEEKEEENEEDDENKEDDDNDKDDDDESNDLSDDDPDFINKEEKNELDELLTSDIKDEENLRSEDLDNIINSKFQDNPLLDEFDDEKYIKPNITAEERDDDNDLKLSDLEIDNQDNDENLFDQGGALGQEAKSLLGEFEDQGDDIAELILTIPIDLINLLVEVVLKMIGAVLEGPIDSFDQYLSPVREALGRLYEILLPIVTLINNIIGLPFSVGQFTWSIICNLMKLFGISVKCSTNYTQNTFILDMFNTITNMNIFRFKDIIYNDGFREELVGAIKMFYKKILESIGLILKAMLLIQKIIEFLIEQIKNIVNIIIEVTTEDNLLGFMITLVTIGVFYVTFYGLNSSVDLYNNIKGKLDNLFS</sequence>
<protein>
    <submittedName>
        <fullName evidence="3">Uncharacterized protein</fullName>
    </submittedName>
</protein>
<evidence type="ECO:0000313" key="3">
    <source>
        <dbReference type="EMBL" id="QHT73702.1"/>
    </source>
</evidence>
<feature type="compositionally biased region" description="Polar residues" evidence="1">
    <location>
        <begin position="1"/>
        <end position="10"/>
    </location>
</feature>
<evidence type="ECO:0000256" key="2">
    <source>
        <dbReference type="SAM" id="Phobius"/>
    </source>
</evidence>
<accession>A0A6C0GZK0</accession>
<feature type="transmembrane region" description="Helical" evidence="2">
    <location>
        <begin position="418"/>
        <end position="438"/>
    </location>
</feature>